<evidence type="ECO:0000313" key="3">
    <source>
        <dbReference type="Proteomes" id="UP001459277"/>
    </source>
</evidence>
<reference evidence="2 3" key="1">
    <citation type="submission" date="2024-01" db="EMBL/GenBank/DDBJ databases">
        <title>A telomere-to-telomere, gap-free genome of sweet tea (Lithocarpus litseifolius).</title>
        <authorList>
            <person name="Zhou J."/>
        </authorList>
    </citation>
    <scope>NUCLEOTIDE SEQUENCE [LARGE SCALE GENOMIC DNA]</scope>
    <source>
        <strain evidence="2">Zhou-2022a</strain>
        <tissue evidence="2">Leaf</tissue>
    </source>
</reference>
<proteinExistence type="predicted"/>
<sequence>MVVAFDRAGSGRGAPKNKPSRGVATDGCGHGSQPWGGAIANLLLVLLESLSGIAPVLKENKGVAFGLTGNAVDDRLAILDLAVLAEDEGEGFSGGVPAKAVDEDLAVGGVHIYELTHDFN</sequence>
<gene>
    <name evidence="2" type="ORF">SO802_015624</name>
</gene>
<name>A0AAW2CWA7_9ROSI</name>
<keyword evidence="3" id="KW-1185">Reference proteome</keyword>
<dbReference type="Proteomes" id="UP001459277">
    <property type="component" value="Unassembled WGS sequence"/>
</dbReference>
<dbReference type="EMBL" id="JAZDWU010000005">
    <property type="protein sequence ID" value="KAL0001843.1"/>
    <property type="molecule type" value="Genomic_DNA"/>
</dbReference>
<protein>
    <submittedName>
        <fullName evidence="2">Uncharacterized protein</fullName>
    </submittedName>
</protein>
<dbReference type="AlphaFoldDB" id="A0AAW2CWA7"/>
<feature type="region of interest" description="Disordered" evidence="1">
    <location>
        <begin position="1"/>
        <end position="29"/>
    </location>
</feature>
<organism evidence="2 3">
    <name type="scientific">Lithocarpus litseifolius</name>
    <dbReference type="NCBI Taxonomy" id="425828"/>
    <lineage>
        <taxon>Eukaryota</taxon>
        <taxon>Viridiplantae</taxon>
        <taxon>Streptophyta</taxon>
        <taxon>Embryophyta</taxon>
        <taxon>Tracheophyta</taxon>
        <taxon>Spermatophyta</taxon>
        <taxon>Magnoliopsida</taxon>
        <taxon>eudicotyledons</taxon>
        <taxon>Gunneridae</taxon>
        <taxon>Pentapetalae</taxon>
        <taxon>rosids</taxon>
        <taxon>fabids</taxon>
        <taxon>Fagales</taxon>
        <taxon>Fagaceae</taxon>
        <taxon>Lithocarpus</taxon>
    </lineage>
</organism>
<evidence type="ECO:0000313" key="2">
    <source>
        <dbReference type="EMBL" id="KAL0001843.1"/>
    </source>
</evidence>
<accession>A0AAW2CWA7</accession>
<evidence type="ECO:0000256" key="1">
    <source>
        <dbReference type="SAM" id="MobiDB-lite"/>
    </source>
</evidence>
<comment type="caution">
    <text evidence="2">The sequence shown here is derived from an EMBL/GenBank/DDBJ whole genome shotgun (WGS) entry which is preliminary data.</text>
</comment>